<gene>
    <name evidence="2" type="ORF">XA68_13110</name>
</gene>
<evidence type="ECO:0000313" key="2">
    <source>
        <dbReference type="EMBL" id="PFH58862.1"/>
    </source>
</evidence>
<dbReference type="Proteomes" id="UP000037136">
    <property type="component" value="Unassembled WGS sequence"/>
</dbReference>
<dbReference type="EMBL" id="LAZP02000249">
    <property type="protein sequence ID" value="PFH58862.1"/>
    <property type="molecule type" value="Genomic_DNA"/>
</dbReference>
<proteinExistence type="predicted"/>
<feature type="region of interest" description="Disordered" evidence="1">
    <location>
        <begin position="1"/>
        <end position="27"/>
    </location>
</feature>
<name>A0A2A9PD73_OPHUN</name>
<keyword evidence="3" id="KW-1185">Reference proteome</keyword>
<organism evidence="2 3">
    <name type="scientific">Ophiocordyceps unilateralis</name>
    <name type="common">Zombie-ant fungus</name>
    <name type="synonym">Torrubia unilateralis</name>
    <dbReference type="NCBI Taxonomy" id="268505"/>
    <lineage>
        <taxon>Eukaryota</taxon>
        <taxon>Fungi</taxon>
        <taxon>Dikarya</taxon>
        <taxon>Ascomycota</taxon>
        <taxon>Pezizomycotina</taxon>
        <taxon>Sordariomycetes</taxon>
        <taxon>Hypocreomycetidae</taxon>
        <taxon>Hypocreales</taxon>
        <taxon>Ophiocordycipitaceae</taxon>
        <taxon>Ophiocordyceps</taxon>
    </lineage>
</organism>
<dbReference type="AlphaFoldDB" id="A0A2A9PD73"/>
<accession>A0A2A9PD73</accession>
<reference evidence="2 3" key="2">
    <citation type="journal article" date="2017" name="Sci. Rep.">
        <title>Ant-infecting Ophiocordyceps genomes reveal a high diversity of potential behavioral manipulation genes and a possible major role for enterotoxins.</title>
        <authorList>
            <person name="de Bekker C."/>
            <person name="Ohm R.A."/>
            <person name="Evans H.C."/>
            <person name="Brachmann A."/>
            <person name="Hughes D.P."/>
        </authorList>
    </citation>
    <scope>NUCLEOTIDE SEQUENCE [LARGE SCALE GENOMIC DNA]</scope>
    <source>
        <strain evidence="2 3">SC16a</strain>
    </source>
</reference>
<comment type="caution">
    <text evidence="2">The sequence shown here is derived from an EMBL/GenBank/DDBJ whole genome shotgun (WGS) entry which is preliminary data.</text>
</comment>
<sequence length="246" mass="26935">MAGSKTQFHQAGHAAPRPWSIPASRGAARPVQRDSALHVERRIPEACQQMVLKNLPVAGLKCHGVAIRHLVEFREAQSREVFQVEDGAGQPGQLIAAEEEMYMRILLLKGDVAEHLGKALHVFQHADGLVGDVDEPHAHDVDDLESAVYAGVNPVAHPLLSRRDVLRRWQQSYARRVLRGIGHVAAFAAVAAVATEEDAAVRVPGQGTLRRWRHRCVVDGLIGRYRALLEPRAEIASLASALDIVV</sequence>
<evidence type="ECO:0000256" key="1">
    <source>
        <dbReference type="SAM" id="MobiDB-lite"/>
    </source>
</evidence>
<reference evidence="2 3" key="1">
    <citation type="journal article" date="2015" name="BMC Genomics">
        <title>Gene expression during zombie ant biting behavior reflects the complexity underlying fungal parasitic behavioral manipulation.</title>
        <authorList>
            <person name="de Bekker C."/>
            <person name="Ohm R.A."/>
            <person name="Loreto R.G."/>
            <person name="Sebastian A."/>
            <person name="Albert I."/>
            <person name="Merrow M."/>
            <person name="Brachmann A."/>
            <person name="Hughes D.P."/>
        </authorList>
    </citation>
    <scope>NUCLEOTIDE SEQUENCE [LARGE SCALE GENOMIC DNA]</scope>
    <source>
        <strain evidence="2 3">SC16a</strain>
    </source>
</reference>
<evidence type="ECO:0000313" key="3">
    <source>
        <dbReference type="Proteomes" id="UP000037136"/>
    </source>
</evidence>
<protein>
    <submittedName>
        <fullName evidence="2">Uncharacterized protein</fullName>
    </submittedName>
</protein>